<evidence type="ECO:0000313" key="2">
    <source>
        <dbReference type="EMBL" id="MFB9471465.1"/>
    </source>
</evidence>
<protein>
    <submittedName>
        <fullName evidence="2">Uncharacterized protein</fullName>
    </submittedName>
</protein>
<reference evidence="2 3" key="1">
    <citation type="submission" date="2024-09" db="EMBL/GenBank/DDBJ databases">
        <authorList>
            <person name="Sun Q."/>
            <person name="Mori K."/>
        </authorList>
    </citation>
    <scope>NUCLEOTIDE SEQUENCE [LARGE SCALE GENOMIC DNA]</scope>
    <source>
        <strain evidence="2 3">JCM 3324</strain>
    </source>
</reference>
<keyword evidence="3" id="KW-1185">Reference proteome</keyword>
<feature type="transmembrane region" description="Helical" evidence="1">
    <location>
        <begin position="20"/>
        <end position="37"/>
    </location>
</feature>
<accession>A0ABV5NMC2</accession>
<evidence type="ECO:0000313" key="3">
    <source>
        <dbReference type="Proteomes" id="UP001589568"/>
    </source>
</evidence>
<proteinExistence type="predicted"/>
<gene>
    <name evidence="2" type="ORF">ACFFR3_18235</name>
</gene>
<name>A0ABV5NMC2_9ACTN</name>
<dbReference type="RefSeq" id="WP_379483485.1">
    <property type="nucleotide sequence ID" value="NZ_JBHMCF010000013.1"/>
</dbReference>
<keyword evidence="1" id="KW-1133">Transmembrane helix</keyword>
<dbReference type="EMBL" id="JBHMCF010000013">
    <property type="protein sequence ID" value="MFB9471465.1"/>
    <property type="molecule type" value="Genomic_DNA"/>
</dbReference>
<evidence type="ECO:0000256" key="1">
    <source>
        <dbReference type="SAM" id="Phobius"/>
    </source>
</evidence>
<comment type="caution">
    <text evidence="2">The sequence shown here is derived from an EMBL/GenBank/DDBJ whole genome shotgun (WGS) entry which is preliminary data.</text>
</comment>
<organism evidence="2 3">
    <name type="scientific">Nonomuraea salmonea</name>
    <dbReference type="NCBI Taxonomy" id="46181"/>
    <lineage>
        <taxon>Bacteria</taxon>
        <taxon>Bacillati</taxon>
        <taxon>Actinomycetota</taxon>
        <taxon>Actinomycetes</taxon>
        <taxon>Streptosporangiales</taxon>
        <taxon>Streptosporangiaceae</taxon>
        <taxon>Nonomuraea</taxon>
    </lineage>
</organism>
<dbReference type="Proteomes" id="UP001589568">
    <property type="component" value="Unassembled WGS sequence"/>
</dbReference>
<sequence>MLRSARRVLKDLRERRNIDAYVISLLSIVFAALTLVGDKVSDQFKWAVLLAGVGVLVHQITLPRGEGRLSDRALEDRTGFEQTPLKDRLRSSQEIWMFAPSGVNFLSDENCRAIGGTVLKRHNGIVKMVVLDLEATAALDIATRQLDNGLEYPLQSLGDSIRTTQGMMAAMASWQSPGSRQFKVFGYNPGFSLVAFNPLQRDGIIIVEIHGVSNTSTSGRMHLELTRKNAPQWYLYWLEQFDVIWHAAKPLPLPPAESALESGDRH</sequence>
<keyword evidence="1" id="KW-0472">Membrane</keyword>
<keyword evidence="1" id="KW-0812">Transmembrane</keyword>